<dbReference type="SUPFAM" id="SSF53335">
    <property type="entry name" value="S-adenosyl-L-methionine-dependent methyltransferases"/>
    <property type="match status" value="1"/>
</dbReference>
<gene>
    <name evidence="1" type="ORF">E0H45_13735</name>
</gene>
<evidence type="ECO:0000313" key="2">
    <source>
        <dbReference type="Proteomes" id="UP000292346"/>
    </source>
</evidence>
<keyword evidence="1" id="KW-0808">Transferase</keyword>
<keyword evidence="2" id="KW-1185">Reference proteome</keyword>
<keyword evidence="1" id="KW-0489">Methyltransferase</keyword>
<organism evidence="1 2">
    <name type="scientific">Kribbella soli</name>
    <dbReference type="NCBI Taxonomy" id="1124743"/>
    <lineage>
        <taxon>Bacteria</taxon>
        <taxon>Bacillati</taxon>
        <taxon>Actinomycetota</taxon>
        <taxon>Actinomycetes</taxon>
        <taxon>Propionibacteriales</taxon>
        <taxon>Kribbellaceae</taxon>
        <taxon>Kribbella</taxon>
    </lineage>
</organism>
<dbReference type="InterPro" id="IPR029063">
    <property type="entry name" value="SAM-dependent_MTases_sf"/>
</dbReference>
<name>A0A4R0HWG6_9ACTN</name>
<reference evidence="1 2" key="1">
    <citation type="submission" date="2019-02" db="EMBL/GenBank/DDBJ databases">
        <title>Kribbella capetownensis sp. nov. and Kribbella speibonae sp. nov., isolated from soil.</title>
        <authorList>
            <person name="Curtis S.M."/>
            <person name="Norton I."/>
            <person name="Everest G.J."/>
            <person name="Meyers P.R."/>
        </authorList>
    </citation>
    <scope>NUCLEOTIDE SEQUENCE [LARGE SCALE GENOMIC DNA]</scope>
    <source>
        <strain evidence="1 2">KCTC 29219</strain>
    </source>
</reference>
<dbReference type="PANTHER" id="PTHR43861:SF1">
    <property type="entry name" value="TRANS-ACONITATE 2-METHYLTRANSFERASE"/>
    <property type="match status" value="1"/>
</dbReference>
<protein>
    <submittedName>
        <fullName evidence="1">Class I SAM-dependent methyltransferase</fullName>
    </submittedName>
</protein>
<dbReference type="Gene3D" id="3.40.50.150">
    <property type="entry name" value="Vaccinia Virus protein VP39"/>
    <property type="match status" value="1"/>
</dbReference>
<dbReference type="AlphaFoldDB" id="A0A4R0HWG6"/>
<dbReference type="OrthoDB" id="9805171at2"/>
<dbReference type="GO" id="GO:0032259">
    <property type="term" value="P:methylation"/>
    <property type="evidence" value="ECO:0007669"/>
    <property type="project" value="UniProtKB-KW"/>
</dbReference>
<evidence type="ECO:0000313" key="1">
    <source>
        <dbReference type="EMBL" id="TCC12229.1"/>
    </source>
</evidence>
<dbReference type="PANTHER" id="PTHR43861">
    <property type="entry name" value="TRANS-ACONITATE 2-METHYLTRANSFERASE-RELATED"/>
    <property type="match status" value="1"/>
</dbReference>
<dbReference type="EMBL" id="SJJZ01000001">
    <property type="protein sequence ID" value="TCC12229.1"/>
    <property type="molecule type" value="Genomic_DNA"/>
</dbReference>
<dbReference type="RefSeq" id="WP_131337497.1">
    <property type="nucleotide sequence ID" value="NZ_SJJZ01000001.1"/>
</dbReference>
<accession>A0A4R0HWG6</accession>
<dbReference type="GO" id="GO:0008168">
    <property type="term" value="F:methyltransferase activity"/>
    <property type="evidence" value="ECO:0007669"/>
    <property type="project" value="UniProtKB-KW"/>
</dbReference>
<dbReference type="Pfam" id="PF13489">
    <property type="entry name" value="Methyltransf_23"/>
    <property type="match status" value="1"/>
</dbReference>
<proteinExistence type="predicted"/>
<comment type="caution">
    <text evidence="1">The sequence shown here is derived from an EMBL/GenBank/DDBJ whole genome shotgun (WGS) entry which is preliminary data.</text>
</comment>
<dbReference type="Proteomes" id="UP000292346">
    <property type="component" value="Unassembled WGS sequence"/>
</dbReference>
<sequence>MDPWQTLTTDYEQSRAREDSLDQLMEWDAQRSLIGSVEGRTVLDIGCGNGEKAIELVRDHGAATVVGVDVGAQFLTPPDGTDVTLIPGDLSTLDEMPALNGRRFDIVLFLQSLAYAQDRGRTLRAVRSLLADDGVLVVSMAHPIRWAVERSERDGLGLGDAYHTVGPYSYRSRWNEDVTITHTTDTFSSIHNSLTDSGFRVERVLEPQLSEEKKQQYPHKQEWLAQYVGIIIFRATPA</sequence>
<dbReference type="CDD" id="cd02440">
    <property type="entry name" value="AdoMet_MTases"/>
    <property type="match status" value="1"/>
</dbReference>